<evidence type="ECO:0000259" key="10">
    <source>
        <dbReference type="PROSITE" id="PS51424"/>
    </source>
</evidence>
<dbReference type="PROSITE" id="PS51424">
    <property type="entry name" value="ROC"/>
    <property type="match status" value="1"/>
</dbReference>
<evidence type="ECO:0000256" key="2">
    <source>
        <dbReference type="ARBA" id="ARBA00022527"/>
    </source>
</evidence>
<accession>A0A7R9AEC6</accession>
<evidence type="ECO:0000256" key="1">
    <source>
        <dbReference type="ARBA" id="ARBA00012513"/>
    </source>
</evidence>
<organism evidence="11">
    <name type="scientific">Darwinula stevensoni</name>
    <dbReference type="NCBI Taxonomy" id="69355"/>
    <lineage>
        <taxon>Eukaryota</taxon>
        <taxon>Metazoa</taxon>
        <taxon>Ecdysozoa</taxon>
        <taxon>Arthropoda</taxon>
        <taxon>Crustacea</taxon>
        <taxon>Oligostraca</taxon>
        <taxon>Ostracoda</taxon>
        <taxon>Podocopa</taxon>
        <taxon>Podocopida</taxon>
        <taxon>Darwinulocopina</taxon>
        <taxon>Darwinuloidea</taxon>
        <taxon>Darwinulidae</taxon>
        <taxon>Darwinula</taxon>
    </lineage>
</organism>
<dbReference type="InterPro" id="IPR027417">
    <property type="entry name" value="P-loop_NTPase"/>
</dbReference>
<dbReference type="SUPFAM" id="SSF52540">
    <property type="entry name" value="P-loop containing nucleoside triphosphate hydrolases"/>
    <property type="match status" value="1"/>
</dbReference>
<dbReference type="PANTHER" id="PTHR47679">
    <property type="entry name" value="PROTEIN TORNADO 1"/>
    <property type="match status" value="1"/>
</dbReference>
<keyword evidence="6" id="KW-0418">Kinase</keyword>
<evidence type="ECO:0000256" key="4">
    <source>
        <dbReference type="ARBA" id="ARBA00022737"/>
    </source>
</evidence>
<sequence>SVGGRSVGVCIHHKRKKLENLRTLILANNHLRELVLHYTDEESLDIMVGMGRQRLLFPALTMLDVSNNQISIIPSVIHELSSLSVLNISANPDITELPPEMGLLNRLWNLGCLGCNLQDPLRGMLESHRYKTIDVIGYLRSVLEDSKPYARLKLMVVGIQGIGKTSLLEQLRAEGSTLVHAKRKPPDHWGKRMGTMKNVKPGTNLSTVGVDIADWMCERSGRNTPPVTFRTWDFGGQREYYATHQYFLSKRSLYLVVWKITDGEAGIRSLQQWLVNIQARAPNSPVIIVGTHYDLVKDHLPPSYAEHLQSLIRTKFIGIIDPDKSGLPRVVETLEVSCRTRYNLRTLANLIYDTAYSLRSPGGKEKLLEQKIPAVYLALEEVIGLVAAQRRVQGKDPVLTADEYHFQVSHEMASRGKGFRDIAELNQATSFLHENGVLLHYEDAALRDLYFLDPQWLCDMLAHVVTIREINPFAKNGIMKLQDLSLVFKNISWTPTKQNYLVNLLNKFEVALTWDSRSLLIPSLLPSEIQIRAGIPGCEVRIPVRSRTWALRPHRLSTSECEDGGGLSHRETGVTVSHMTPKGVEPLRRLLFISYFPAGFWSRLLTRILADDSFISIIQAYFDAPKQATQKHSLGCTLGTPELA</sequence>
<dbReference type="Gene3D" id="3.40.50.300">
    <property type="entry name" value="P-loop containing nucleotide triphosphate hydrolases"/>
    <property type="match status" value="1"/>
</dbReference>
<keyword evidence="7" id="KW-0067">ATP-binding</keyword>
<dbReference type="SUPFAM" id="SSF52058">
    <property type="entry name" value="L domain-like"/>
    <property type="match status" value="1"/>
</dbReference>
<dbReference type="EMBL" id="CAJPEV010004485">
    <property type="protein sequence ID" value="CAG0901859.1"/>
    <property type="molecule type" value="Genomic_DNA"/>
</dbReference>
<feature type="domain" description="Roc" evidence="10">
    <location>
        <begin position="145"/>
        <end position="358"/>
    </location>
</feature>
<dbReference type="InterPro" id="IPR001611">
    <property type="entry name" value="Leu-rich_rpt"/>
</dbReference>
<dbReference type="PROSITE" id="PS51450">
    <property type="entry name" value="LRR"/>
    <property type="match status" value="1"/>
</dbReference>
<protein>
    <recommendedName>
        <fullName evidence="1">non-specific serine/threonine protein kinase</fullName>
        <ecNumber evidence="1">2.7.11.1</ecNumber>
    </recommendedName>
</protein>
<dbReference type="EMBL" id="LR904002">
    <property type="protein sequence ID" value="CAD7252483.1"/>
    <property type="molecule type" value="Genomic_DNA"/>
</dbReference>
<dbReference type="Pfam" id="PF16095">
    <property type="entry name" value="COR-A"/>
    <property type="match status" value="1"/>
</dbReference>
<dbReference type="FunFam" id="3.40.50.300:FF:001518">
    <property type="entry name" value="Leucine-rich repeat kinase, isoform C"/>
    <property type="match status" value="1"/>
</dbReference>
<evidence type="ECO:0000313" key="12">
    <source>
        <dbReference type="Proteomes" id="UP000677054"/>
    </source>
</evidence>
<dbReference type="InterPro" id="IPR032675">
    <property type="entry name" value="LRR_dom_sf"/>
</dbReference>
<dbReference type="Gene3D" id="3.80.10.10">
    <property type="entry name" value="Ribonuclease Inhibitor"/>
    <property type="match status" value="1"/>
</dbReference>
<evidence type="ECO:0000256" key="3">
    <source>
        <dbReference type="ARBA" id="ARBA00022679"/>
    </source>
</evidence>
<dbReference type="Gene3D" id="3.30.70.1390">
    <property type="entry name" value="ROC domain from the Parkinson's disease-associated leucine-rich repeat kinase 2"/>
    <property type="match status" value="1"/>
</dbReference>
<dbReference type="PRINTS" id="PR00449">
    <property type="entry name" value="RASTRNSFRMNG"/>
</dbReference>
<dbReference type="GO" id="GO:0004674">
    <property type="term" value="F:protein serine/threonine kinase activity"/>
    <property type="evidence" value="ECO:0007669"/>
    <property type="project" value="UniProtKB-KW"/>
</dbReference>
<evidence type="ECO:0000256" key="6">
    <source>
        <dbReference type="ARBA" id="ARBA00022777"/>
    </source>
</evidence>
<dbReference type="AlphaFoldDB" id="A0A7R9AEC6"/>
<reference evidence="11" key="1">
    <citation type="submission" date="2020-11" db="EMBL/GenBank/DDBJ databases">
        <authorList>
            <person name="Tran Van P."/>
        </authorList>
    </citation>
    <scope>NUCLEOTIDE SEQUENCE</scope>
</reference>
<keyword evidence="4" id="KW-0677">Repeat</keyword>
<feature type="non-terminal residue" evidence="11">
    <location>
        <position position="644"/>
    </location>
</feature>
<dbReference type="Proteomes" id="UP000677054">
    <property type="component" value="Unassembled WGS sequence"/>
</dbReference>
<keyword evidence="3" id="KW-0808">Transferase</keyword>
<comment type="catalytic activity">
    <reaction evidence="8">
        <text>L-threonyl-[protein] + ATP = O-phospho-L-threonyl-[protein] + ADP + H(+)</text>
        <dbReference type="Rhea" id="RHEA:46608"/>
        <dbReference type="Rhea" id="RHEA-COMP:11060"/>
        <dbReference type="Rhea" id="RHEA-COMP:11605"/>
        <dbReference type="ChEBI" id="CHEBI:15378"/>
        <dbReference type="ChEBI" id="CHEBI:30013"/>
        <dbReference type="ChEBI" id="CHEBI:30616"/>
        <dbReference type="ChEBI" id="CHEBI:61977"/>
        <dbReference type="ChEBI" id="CHEBI:456216"/>
        <dbReference type="EC" id="2.7.11.1"/>
    </reaction>
</comment>
<keyword evidence="5" id="KW-0547">Nucleotide-binding</keyword>
<dbReference type="InterPro" id="IPR032171">
    <property type="entry name" value="COR-A"/>
</dbReference>
<evidence type="ECO:0000256" key="9">
    <source>
        <dbReference type="ARBA" id="ARBA00048679"/>
    </source>
</evidence>
<keyword evidence="12" id="KW-1185">Reference proteome</keyword>
<feature type="non-terminal residue" evidence="11">
    <location>
        <position position="1"/>
    </location>
</feature>
<comment type="catalytic activity">
    <reaction evidence="9">
        <text>L-seryl-[protein] + ATP = O-phospho-L-seryl-[protein] + ADP + H(+)</text>
        <dbReference type="Rhea" id="RHEA:17989"/>
        <dbReference type="Rhea" id="RHEA-COMP:9863"/>
        <dbReference type="Rhea" id="RHEA-COMP:11604"/>
        <dbReference type="ChEBI" id="CHEBI:15378"/>
        <dbReference type="ChEBI" id="CHEBI:29999"/>
        <dbReference type="ChEBI" id="CHEBI:30616"/>
        <dbReference type="ChEBI" id="CHEBI:83421"/>
        <dbReference type="ChEBI" id="CHEBI:456216"/>
        <dbReference type="EC" id="2.7.11.1"/>
    </reaction>
</comment>
<proteinExistence type="predicted"/>
<evidence type="ECO:0000256" key="5">
    <source>
        <dbReference type="ARBA" id="ARBA00022741"/>
    </source>
</evidence>
<keyword evidence="2" id="KW-0723">Serine/threonine-protein kinase</keyword>
<evidence type="ECO:0000256" key="8">
    <source>
        <dbReference type="ARBA" id="ARBA00047899"/>
    </source>
</evidence>
<dbReference type="Gene3D" id="1.10.10.2200">
    <property type="match status" value="1"/>
</dbReference>
<name>A0A7R9AEC6_9CRUS</name>
<dbReference type="OrthoDB" id="6374981at2759"/>
<dbReference type="PANTHER" id="PTHR47679:SF2">
    <property type="entry name" value="C-TERMINAL OF ROC (COR) DOMAIN-CONTAINING PROTEIN"/>
    <property type="match status" value="1"/>
</dbReference>
<dbReference type="InterPro" id="IPR020859">
    <property type="entry name" value="ROC"/>
</dbReference>
<dbReference type="GO" id="GO:0005524">
    <property type="term" value="F:ATP binding"/>
    <property type="evidence" value="ECO:0007669"/>
    <property type="project" value="UniProtKB-KW"/>
</dbReference>
<evidence type="ECO:0000313" key="11">
    <source>
        <dbReference type="EMBL" id="CAD7252483.1"/>
    </source>
</evidence>
<gene>
    <name evidence="11" type="ORF">DSTB1V02_LOCUS12241</name>
</gene>
<evidence type="ECO:0000256" key="7">
    <source>
        <dbReference type="ARBA" id="ARBA00022840"/>
    </source>
</evidence>
<dbReference type="EC" id="2.7.11.1" evidence="1"/>
<dbReference type="Pfam" id="PF08477">
    <property type="entry name" value="Roc"/>
    <property type="match status" value="1"/>
</dbReference>